<dbReference type="EMBL" id="PEYD01000003">
    <property type="protein sequence ID" value="PIS39787.1"/>
    <property type="molecule type" value="Genomic_DNA"/>
</dbReference>
<organism evidence="1 2">
    <name type="scientific">Candidatus Nealsonbacteria bacterium CG08_land_8_20_14_0_20_38_20</name>
    <dbReference type="NCBI Taxonomy" id="1974705"/>
    <lineage>
        <taxon>Bacteria</taxon>
        <taxon>Candidatus Nealsoniibacteriota</taxon>
    </lineage>
</organism>
<dbReference type="Proteomes" id="UP000230088">
    <property type="component" value="Unassembled WGS sequence"/>
</dbReference>
<dbReference type="AlphaFoldDB" id="A0A2H0YMQ6"/>
<protein>
    <submittedName>
        <fullName evidence="1">Uncharacterized protein</fullName>
    </submittedName>
</protein>
<gene>
    <name evidence="1" type="ORF">COT33_00125</name>
</gene>
<evidence type="ECO:0000313" key="1">
    <source>
        <dbReference type="EMBL" id="PIS39787.1"/>
    </source>
</evidence>
<name>A0A2H0YMQ6_9BACT</name>
<evidence type="ECO:0000313" key="2">
    <source>
        <dbReference type="Proteomes" id="UP000230088"/>
    </source>
</evidence>
<reference evidence="2" key="1">
    <citation type="submission" date="2017-09" db="EMBL/GenBank/DDBJ databases">
        <title>Depth-based differentiation of microbial function through sediment-hosted aquifers and enrichment of novel symbionts in the deep terrestrial subsurface.</title>
        <authorList>
            <person name="Probst A.J."/>
            <person name="Ladd B."/>
            <person name="Jarett J.K."/>
            <person name="Geller-Mcgrath D.E."/>
            <person name="Sieber C.M.K."/>
            <person name="Emerson J.B."/>
            <person name="Anantharaman K."/>
            <person name="Thomas B.C."/>
            <person name="Malmstrom R."/>
            <person name="Stieglmeier M."/>
            <person name="Klingl A."/>
            <person name="Woyke T."/>
            <person name="Ryan C.M."/>
            <person name="Banfield J.F."/>
        </authorList>
    </citation>
    <scope>NUCLEOTIDE SEQUENCE [LARGE SCALE GENOMIC DNA]</scope>
</reference>
<accession>A0A2H0YMQ6</accession>
<sequence length="234" mass="27211">MGNPERPKTLIRKEKGKIERPELDENWEKIAKDAGLTGEEAGVAVKFLDEIKKRFRPEAKGEKPGDYIESFRKILRDYNITLTLGDMNSLAHFPIKNKINAKELKENMEKLVERGVTSTDGLFEKLSEIYKEDKDKNWIKYLVQKNIKKEEILDKFLKSYVKEPAMYFLKYHTIGQIEKHALCRELAASGLIKKIEAIKAKERRKESPTEASTTDRFFYKNIKGLNLKKKDLGE</sequence>
<proteinExistence type="predicted"/>
<comment type="caution">
    <text evidence="1">The sequence shown here is derived from an EMBL/GenBank/DDBJ whole genome shotgun (WGS) entry which is preliminary data.</text>
</comment>